<dbReference type="InterPro" id="IPR016125">
    <property type="entry name" value="Peptidase_C15-like"/>
</dbReference>
<comment type="function">
    <text evidence="2 9">Removes 5-oxoproline from various penultimate amino acid residues except L-proline.</text>
</comment>
<keyword evidence="5 9" id="KW-0963">Cytoplasm</keyword>
<dbReference type="PIRSF" id="PIRSF015592">
    <property type="entry name" value="Prld-crbxl_pptds"/>
    <property type="match status" value="1"/>
</dbReference>
<dbReference type="CDD" id="cd00501">
    <property type="entry name" value="Peptidase_C15"/>
    <property type="match status" value="1"/>
</dbReference>
<accession>A0A9X4E1S8</accession>
<dbReference type="AlphaFoldDB" id="A0A9X4E1S8"/>
<evidence type="ECO:0000256" key="7">
    <source>
        <dbReference type="ARBA" id="ARBA00022801"/>
    </source>
</evidence>
<dbReference type="InterPro" id="IPR029762">
    <property type="entry name" value="PGP-I_bact-type"/>
</dbReference>
<name>A0A9X4E1S8_9NEIS</name>
<comment type="similarity">
    <text evidence="4 9">Belongs to the peptidase C15 family.</text>
</comment>
<evidence type="ECO:0000256" key="4">
    <source>
        <dbReference type="ARBA" id="ARBA00006641"/>
    </source>
</evidence>
<feature type="active site" evidence="9 10">
    <location>
        <position position="82"/>
    </location>
</feature>
<feature type="active site" evidence="9">
    <location>
        <position position="168"/>
    </location>
</feature>
<evidence type="ECO:0000313" key="13">
    <source>
        <dbReference type="EMBL" id="WWY02484.1"/>
    </source>
</evidence>
<sequence length="216" mass="22843">MTMSTVLLTAFEPFGGESINPSWQAATRLDGVDIAGYRVAARCLPCTFSGSLNALETAIADTRPTVVIALGQAGGRPDITPERVAINWNDARIPDNAGELPCDTPVISGGPNAYFTTLPIKAVTAALQQNGIPASISYTAGTFVCNHVFYGLQHMAARYGIAKSGFVHIPYLPEQAARIKGAPSMAETTLLTALNIIIETCITQEHDLRTAGGETH</sequence>
<reference evidence="12" key="1">
    <citation type="submission" date="2022-10" db="EMBL/GenBank/DDBJ databases">
        <authorList>
            <person name="Boutroux M."/>
        </authorList>
    </citation>
    <scope>NUCLEOTIDE SEQUENCE</scope>
    <source>
        <strain evidence="12">51.81</strain>
    </source>
</reference>
<dbReference type="NCBIfam" id="NF009676">
    <property type="entry name" value="PRK13197.1"/>
    <property type="match status" value="1"/>
</dbReference>
<keyword evidence="14" id="KW-1185">Reference proteome</keyword>
<dbReference type="EMBL" id="CP146598">
    <property type="protein sequence ID" value="WWY02484.1"/>
    <property type="molecule type" value="Genomic_DNA"/>
</dbReference>
<dbReference type="SUPFAM" id="SSF53182">
    <property type="entry name" value="Pyrrolidone carboxyl peptidase (pyroglutamate aminopeptidase)"/>
    <property type="match status" value="1"/>
</dbReference>
<dbReference type="InterPro" id="IPR036440">
    <property type="entry name" value="Peptidase_C15-like_sf"/>
</dbReference>
<comment type="subunit">
    <text evidence="9">Homotetramer.</text>
</comment>
<keyword evidence="6 9" id="KW-0645">Protease</keyword>
<evidence type="ECO:0000256" key="1">
    <source>
        <dbReference type="ARBA" id="ARBA00001770"/>
    </source>
</evidence>
<evidence type="ECO:0000256" key="5">
    <source>
        <dbReference type="ARBA" id="ARBA00022490"/>
    </source>
</evidence>
<evidence type="ECO:0000256" key="11">
    <source>
        <dbReference type="PROSITE-ProRule" id="PRU10077"/>
    </source>
</evidence>
<dbReference type="EMBL" id="JAPQFL010000003">
    <property type="protein sequence ID" value="MDD9327997.1"/>
    <property type="molecule type" value="Genomic_DNA"/>
</dbReference>
<dbReference type="Proteomes" id="UP001149607">
    <property type="component" value="Chromosome"/>
</dbReference>
<dbReference type="GO" id="GO:0006508">
    <property type="term" value="P:proteolysis"/>
    <property type="evidence" value="ECO:0007669"/>
    <property type="project" value="UniProtKB-KW"/>
</dbReference>
<dbReference type="GO" id="GO:0005829">
    <property type="term" value="C:cytosol"/>
    <property type="evidence" value="ECO:0007669"/>
    <property type="project" value="InterPro"/>
</dbReference>
<evidence type="ECO:0000313" key="14">
    <source>
        <dbReference type="Proteomes" id="UP001149607"/>
    </source>
</evidence>
<dbReference type="PROSITE" id="PS01333">
    <property type="entry name" value="PYRASE_GLU"/>
    <property type="match status" value="1"/>
</dbReference>
<proteinExistence type="inferred from homology"/>
<gene>
    <name evidence="9 12" type="primary">pcp</name>
    <name evidence="12" type="ORF">ORY91_001414</name>
    <name evidence="13" type="ORF">V9W64_07090</name>
</gene>
<dbReference type="InterPro" id="IPR000816">
    <property type="entry name" value="Peptidase_C15"/>
</dbReference>
<dbReference type="PROSITE" id="PS01334">
    <property type="entry name" value="PYRASE_CYS"/>
    <property type="match status" value="1"/>
</dbReference>
<dbReference type="PANTHER" id="PTHR23402">
    <property type="entry name" value="PROTEASE FAMILY C15 PYROGLUTAMYL-PEPTIDASE I-RELATED"/>
    <property type="match status" value="1"/>
</dbReference>
<organism evidence="12">
    <name type="scientific">Neisseria leonii</name>
    <dbReference type="NCBI Taxonomy" id="2995413"/>
    <lineage>
        <taxon>Bacteria</taxon>
        <taxon>Pseudomonadati</taxon>
        <taxon>Pseudomonadota</taxon>
        <taxon>Betaproteobacteria</taxon>
        <taxon>Neisseriales</taxon>
        <taxon>Neisseriaceae</taxon>
        <taxon>Neisseria</taxon>
    </lineage>
</organism>
<dbReference type="EC" id="3.4.19.3" evidence="9"/>
<dbReference type="GO" id="GO:0016920">
    <property type="term" value="F:pyroglutamyl-peptidase activity"/>
    <property type="evidence" value="ECO:0007669"/>
    <property type="project" value="UniProtKB-UniRule"/>
</dbReference>
<evidence type="ECO:0000256" key="6">
    <source>
        <dbReference type="ARBA" id="ARBA00022670"/>
    </source>
</evidence>
<dbReference type="InterPro" id="IPR033694">
    <property type="entry name" value="PGPEP1_Cys_AS"/>
</dbReference>
<evidence type="ECO:0000256" key="8">
    <source>
        <dbReference type="ARBA" id="ARBA00022807"/>
    </source>
</evidence>
<dbReference type="Gene3D" id="3.40.630.20">
    <property type="entry name" value="Peptidase C15, pyroglutamyl peptidase I-like"/>
    <property type="match status" value="1"/>
</dbReference>
<keyword evidence="8 9" id="KW-0788">Thiol protease</keyword>
<dbReference type="HAMAP" id="MF_00417">
    <property type="entry name" value="Pyrrolid_peptidase"/>
    <property type="match status" value="1"/>
</dbReference>
<comment type="catalytic activity">
    <reaction evidence="1 9 10">
        <text>Release of an N-terminal pyroglutamyl group from a polypeptide, the second amino acid generally not being Pro.</text>
        <dbReference type="EC" id="3.4.19.3"/>
    </reaction>
</comment>
<evidence type="ECO:0000256" key="10">
    <source>
        <dbReference type="PROSITE-ProRule" id="PRU10076"/>
    </source>
</evidence>
<evidence type="ECO:0000256" key="9">
    <source>
        <dbReference type="HAMAP-Rule" id="MF_00417"/>
    </source>
</evidence>
<keyword evidence="7 9" id="KW-0378">Hydrolase</keyword>
<dbReference type="NCBIfam" id="TIGR00504">
    <property type="entry name" value="pyro_pdase"/>
    <property type="match status" value="1"/>
</dbReference>
<feature type="active site" evidence="9 11">
    <location>
        <position position="145"/>
    </location>
</feature>
<comment type="subcellular location">
    <subcellularLocation>
        <location evidence="3 9">Cytoplasm</location>
    </subcellularLocation>
</comment>
<evidence type="ECO:0000256" key="3">
    <source>
        <dbReference type="ARBA" id="ARBA00004496"/>
    </source>
</evidence>
<dbReference type="FunFam" id="3.40.630.20:FF:000001">
    <property type="entry name" value="Pyrrolidone-carboxylate peptidase"/>
    <property type="match status" value="1"/>
</dbReference>
<evidence type="ECO:0000256" key="2">
    <source>
        <dbReference type="ARBA" id="ARBA00002280"/>
    </source>
</evidence>
<protein>
    <recommendedName>
        <fullName evidence="9">Pyrrolidone-carboxylate peptidase</fullName>
        <ecNumber evidence="9">3.4.19.3</ecNumber>
    </recommendedName>
    <alternativeName>
        <fullName evidence="9">5-oxoprolyl-peptidase</fullName>
    </alternativeName>
    <alternativeName>
        <fullName evidence="9">Pyroglutamyl-peptidase I</fullName>
        <shortName evidence="9">PGP-I</shortName>
        <shortName evidence="9">Pyrase</shortName>
    </alternativeName>
</protein>
<evidence type="ECO:0000313" key="12">
    <source>
        <dbReference type="EMBL" id="MDD9327997.1"/>
    </source>
</evidence>
<dbReference type="InterPro" id="IPR033693">
    <property type="entry name" value="PGPEP1_Glu_AS"/>
</dbReference>
<dbReference type="RefSeq" id="WP_274585117.1">
    <property type="nucleotide sequence ID" value="NZ_CP145811.1"/>
</dbReference>
<dbReference type="PANTHER" id="PTHR23402:SF1">
    <property type="entry name" value="PYROGLUTAMYL-PEPTIDASE I"/>
    <property type="match status" value="1"/>
</dbReference>
<reference evidence="13" key="2">
    <citation type="submission" date="2024-02" db="EMBL/GenBank/DDBJ databases">
        <title>Neisseria leonii sp. nov.</title>
        <authorList>
            <person name="Boutroux M."/>
            <person name="Favre-Rochex S."/>
            <person name="Gorgette O."/>
            <person name="Touak G."/>
            <person name="Muhle E."/>
            <person name="Chesneau O."/>
            <person name="Clermont D."/>
            <person name="Rahi P."/>
        </authorList>
    </citation>
    <scope>NUCLEOTIDE SEQUENCE</scope>
    <source>
        <strain evidence="13">51.81</strain>
    </source>
</reference>
<dbReference type="PRINTS" id="PR00706">
    <property type="entry name" value="PYROGLUPTASE"/>
</dbReference>
<dbReference type="Pfam" id="PF01470">
    <property type="entry name" value="Peptidase_C15"/>
    <property type="match status" value="1"/>
</dbReference>